<feature type="compositionally biased region" description="Polar residues" evidence="1">
    <location>
        <begin position="199"/>
        <end position="210"/>
    </location>
</feature>
<feature type="compositionally biased region" description="Polar residues" evidence="1">
    <location>
        <begin position="86"/>
        <end position="97"/>
    </location>
</feature>
<feature type="compositionally biased region" description="Basic and acidic residues" evidence="1">
    <location>
        <begin position="186"/>
        <end position="198"/>
    </location>
</feature>
<evidence type="ECO:0000313" key="2">
    <source>
        <dbReference type="EMBL" id="KAK5196756.1"/>
    </source>
</evidence>
<protein>
    <recommendedName>
        <fullName evidence="4">Nuclear pore complex NUP2/50/61 domain-containing protein</fullName>
    </recommendedName>
</protein>
<evidence type="ECO:0000313" key="3">
    <source>
        <dbReference type="Proteomes" id="UP001357485"/>
    </source>
</evidence>
<proteinExistence type="predicted"/>
<reference evidence="2 3" key="1">
    <citation type="submission" date="2023-08" db="EMBL/GenBank/DDBJ databases">
        <title>Black Yeasts Isolated from many extreme environments.</title>
        <authorList>
            <person name="Coleine C."/>
            <person name="Stajich J.E."/>
            <person name="Selbmann L."/>
        </authorList>
    </citation>
    <scope>NUCLEOTIDE SEQUENCE [LARGE SCALE GENOMIC DNA]</scope>
    <source>
        <strain evidence="2 3">CCFEE 536</strain>
    </source>
</reference>
<evidence type="ECO:0000256" key="1">
    <source>
        <dbReference type="SAM" id="MobiDB-lite"/>
    </source>
</evidence>
<comment type="caution">
    <text evidence="2">The sequence shown here is derived from an EMBL/GenBank/DDBJ whole genome shotgun (WGS) entry which is preliminary data.</text>
</comment>
<sequence>MGGSKPAASPFAGLGITQPAPSPFAGLGANKAPSSSPFAGLGQQTSRPFGATPQQSFGSPIDIDSSMGGSFGAPSTVGSRSPWPTPSANATPAQGSASVFGEPSLPPVQSEEATMTSDDDQTSEPADKPQGLLSNGASNFRLGSTFQGDGSAKDDGPNPKDPGNSMFGDAFGSALGDAAKSPVTPIKKEPGTEEEQKLSDISTTPASSPKTGAEPSTGGF</sequence>
<feature type="compositionally biased region" description="Polar residues" evidence="1">
    <location>
        <begin position="32"/>
        <end position="58"/>
    </location>
</feature>
<dbReference type="EMBL" id="JAVRRA010017741">
    <property type="protein sequence ID" value="KAK5196756.1"/>
    <property type="molecule type" value="Genomic_DNA"/>
</dbReference>
<feature type="region of interest" description="Disordered" evidence="1">
    <location>
        <begin position="1"/>
        <end position="220"/>
    </location>
</feature>
<feature type="compositionally biased region" description="Polar residues" evidence="1">
    <location>
        <begin position="132"/>
        <end position="148"/>
    </location>
</feature>
<feature type="non-terminal residue" evidence="2">
    <location>
        <position position="220"/>
    </location>
</feature>
<gene>
    <name evidence="2" type="ORF">LTR16_006775</name>
</gene>
<accession>A0ABR0LMT2</accession>
<keyword evidence="3" id="KW-1185">Reference proteome</keyword>
<dbReference type="Proteomes" id="UP001357485">
    <property type="component" value="Unassembled WGS sequence"/>
</dbReference>
<organism evidence="2 3">
    <name type="scientific">Cryomyces antarcticus</name>
    <dbReference type="NCBI Taxonomy" id="329879"/>
    <lineage>
        <taxon>Eukaryota</taxon>
        <taxon>Fungi</taxon>
        <taxon>Dikarya</taxon>
        <taxon>Ascomycota</taxon>
        <taxon>Pezizomycotina</taxon>
        <taxon>Dothideomycetes</taxon>
        <taxon>Dothideomycetes incertae sedis</taxon>
        <taxon>Cryomyces</taxon>
    </lineage>
</organism>
<evidence type="ECO:0008006" key="4">
    <source>
        <dbReference type="Google" id="ProtNLM"/>
    </source>
</evidence>
<name>A0ABR0LMT2_9PEZI</name>